<dbReference type="EMBL" id="VBSP01000001">
    <property type="protein sequence ID" value="TLQ49480.1"/>
    <property type="molecule type" value="Genomic_DNA"/>
</dbReference>
<reference evidence="6 7" key="1">
    <citation type="submission" date="2019-05" db="EMBL/GenBank/DDBJ databases">
        <title>The metagenome of a microbial culture collection derived from dairy environment covers the genomic content of the human microbiome.</title>
        <authorList>
            <person name="Roder T."/>
            <person name="Wuthrich D."/>
            <person name="Sattari Z."/>
            <person name="Von Ah U."/>
            <person name="Bar C."/>
            <person name="Ronchi F."/>
            <person name="Macpherson A.J."/>
            <person name="Ganal-Vonarburg S.C."/>
            <person name="Bruggmann R."/>
            <person name="Vergeres G."/>
        </authorList>
    </citation>
    <scope>NUCLEOTIDE SEQUENCE [LARGE SCALE GENOMIC DNA]</scope>
    <source>
        <strain evidence="6 7">FAM 24227</strain>
    </source>
</reference>
<name>A0A5R9EH16_9LACT</name>
<dbReference type="InterPro" id="IPR025669">
    <property type="entry name" value="AAA_dom"/>
</dbReference>
<evidence type="ECO:0000313" key="6">
    <source>
        <dbReference type="EMBL" id="TLQ49480.1"/>
    </source>
</evidence>
<gene>
    <name evidence="6" type="ORF">FEZ33_00385</name>
</gene>
<evidence type="ECO:0000313" key="7">
    <source>
        <dbReference type="Proteomes" id="UP000306420"/>
    </source>
</evidence>
<dbReference type="Pfam" id="PF13614">
    <property type="entry name" value="AAA_31"/>
    <property type="match status" value="1"/>
</dbReference>
<dbReference type="InterPro" id="IPR027417">
    <property type="entry name" value="P-loop_NTPase"/>
</dbReference>
<dbReference type="FunFam" id="3.40.50.300:FF:000285">
    <property type="entry name" value="Sporulation initiation inhibitor Soj"/>
    <property type="match status" value="1"/>
</dbReference>
<dbReference type="SUPFAM" id="SSF52540">
    <property type="entry name" value="P-loop containing nucleoside triphosphate hydrolases"/>
    <property type="match status" value="1"/>
</dbReference>
<dbReference type="RefSeq" id="WP_138403402.1">
    <property type="nucleotide sequence ID" value="NZ_VBSP01000001.1"/>
</dbReference>
<evidence type="ECO:0000256" key="3">
    <source>
        <dbReference type="ARBA" id="ARBA00062323"/>
    </source>
</evidence>
<dbReference type="InterPro" id="IPR050678">
    <property type="entry name" value="DNA_Partitioning_ATPase"/>
</dbReference>
<proteinExistence type="inferred from homology"/>
<comment type="caution">
    <text evidence="6">The sequence shown here is derived from an EMBL/GenBank/DDBJ whole genome shotgun (WGS) entry which is preliminary data.</text>
</comment>
<dbReference type="OrthoDB" id="9794577at2"/>
<comment type="subunit">
    <text evidence="3">Dimerizes in the presence of ATP but not ADP; ATP-binding is required for double-stranded (ds)DNA-binding. Interacts with DnaA.</text>
</comment>
<dbReference type="PANTHER" id="PTHR13696:SF99">
    <property type="entry name" value="COBYRINIC ACID AC-DIAMIDE SYNTHASE"/>
    <property type="match status" value="1"/>
</dbReference>
<dbReference type="PANTHER" id="PTHR13696">
    <property type="entry name" value="P-LOOP CONTAINING NUCLEOSIDE TRIPHOSPHATE HYDROLASE"/>
    <property type="match status" value="1"/>
</dbReference>
<evidence type="ECO:0000256" key="4">
    <source>
        <dbReference type="ARBA" id="ARBA00071824"/>
    </source>
</evidence>
<sequence>MKNNHDLTSCHAGKKLAKVIAITNQKGGVGKTTTTMNLGYSLSQQGFKVLLIDFDPQHNLTNYLEGEAHSFTISEAIAEEISGETEYVSSLIQKYTESLHYIPTNLSLSAIELKLVMTNAREYILTDILTNLKIRDQYDYVLIDCMPALNMLLINVITAVDSIIVPVEASYGAFEGLEQLFEYVKMVQKRLNRDLKIEGIVYTKVNNTKISKEVREKLQDIYPNLLLSIEIKELTEARKSYAERIPLEEMKKSRLAMDYSNLATEIAVKRGQG</sequence>
<feature type="domain" description="AAA" evidence="5">
    <location>
        <begin position="17"/>
        <end position="197"/>
    </location>
</feature>
<protein>
    <recommendedName>
        <fullName evidence="4">Sporulation initiation inhibitor protein Soj</fullName>
    </recommendedName>
</protein>
<evidence type="ECO:0000259" key="5">
    <source>
        <dbReference type="Pfam" id="PF13614"/>
    </source>
</evidence>
<comment type="catalytic activity">
    <reaction evidence="2">
        <text>ATP + H2O = ADP + phosphate + H(+)</text>
        <dbReference type="Rhea" id="RHEA:13065"/>
        <dbReference type="ChEBI" id="CHEBI:15377"/>
        <dbReference type="ChEBI" id="CHEBI:15378"/>
        <dbReference type="ChEBI" id="CHEBI:30616"/>
        <dbReference type="ChEBI" id="CHEBI:43474"/>
        <dbReference type="ChEBI" id="CHEBI:456216"/>
    </reaction>
</comment>
<evidence type="ECO:0000256" key="2">
    <source>
        <dbReference type="ARBA" id="ARBA00049360"/>
    </source>
</evidence>
<dbReference type="AlphaFoldDB" id="A0A5R9EH16"/>
<dbReference type="Proteomes" id="UP000306420">
    <property type="component" value="Unassembled WGS sequence"/>
</dbReference>
<evidence type="ECO:0000256" key="1">
    <source>
        <dbReference type="ARBA" id="ARBA00006976"/>
    </source>
</evidence>
<dbReference type="CDD" id="cd02042">
    <property type="entry name" value="ParAB_family"/>
    <property type="match status" value="1"/>
</dbReference>
<comment type="similarity">
    <text evidence="1">Belongs to the ParA family.</text>
</comment>
<accession>A0A5R9EH16</accession>
<organism evidence="6 7">
    <name type="scientific">Ruoffia tabacinasalis</name>
    <dbReference type="NCBI Taxonomy" id="87458"/>
    <lineage>
        <taxon>Bacteria</taxon>
        <taxon>Bacillati</taxon>
        <taxon>Bacillota</taxon>
        <taxon>Bacilli</taxon>
        <taxon>Lactobacillales</taxon>
        <taxon>Aerococcaceae</taxon>
        <taxon>Ruoffia</taxon>
    </lineage>
</organism>
<dbReference type="Gene3D" id="3.40.50.300">
    <property type="entry name" value="P-loop containing nucleotide triphosphate hydrolases"/>
    <property type="match status" value="1"/>
</dbReference>